<dbReference type="Proteomes" id="UP001178148">
    <property type="component" value="Unassembled WGS sequence"/>
</dbReference>
<accession>A0AA90NJ89</accession>
<proteinExistence type="predicted"/>
<sequence length="66" mass="7842">MVYNKNYPSEMMYHDTKRLPLLKGERKERVREYLFIAIDNFLRGLYTVILPDKNPNICLSVFETGS</sequence>
<reference evidence="1 2" key="1">
    <citation type="journal article" date="2023" name="bioRxiv">
        <title>An intranuclear bacterial parasite of deep-sea mussels expresses apoptosis inhibitors acquired from its host.</title>
        <authorList>
            <person name="Gonzalez Porras M.A."/>
            <person name="Assie A."/>
            <person name="Tietjen M."/>
            <person name="Violette M."/>
            <person name="Kleiner M."/>
            <person name="Gruber-Vodicka H."/>
            <person name="Dubilier N."/>
            <person name="Leisch N."/>
        </authorList>
    </citation>
    <scope>NUCLEOTIDE SEQUENCE [LARGE SCALE GENOMIC DNA]</scope>
    <source>
        <strain evidence="1">IAP13</strain>
    </source>
</reference>
<protein>
    <submittedName>
        <fullName evidence="1">Uncharacterized protein</fullName>
    </submittedName>
</protein>
<name>A0AA90NJ89_9GAMM</name>
<organism evidence="1 2">
    <name type="scientific">Candidatus Endonucleibacter bathymodioli</name>
    <dbReference type="NCBI Taxonomy" id="539814"/>
    <lineage>
        <taxon>Bacteria</taxon>
        <taxon>Pseudomonadati</taxon>
        <taxon>Pseudomonadota</taxon>
        <taxon>Gammaproteobacteria</taxon>
        <taxon>Oceanospirillales</taxon>
        <taxon>Endozoicomonadaceae</taxon>
        <taxon>Candidatus Endonucleibacter</taxon>
    </lineage>
</organism>
<dbReference type="EMBL" id="JASXSV010000001">
    <property type="protein sequence ID" value="MDP0587678.1"/>
    <property type="molecule type" value="Genomic_DNA"/>
</dbReference>
<comment type="caution">
    <text evidence="1">The sequence shown here is derived from an EMBL/GenBank/DDBJ whole genome shotgun (WGS) entry which is preliminary data.</text>
</comment>
<evidence type="ECO:0000313" key="2">
    <source>
        <dbReference type="Proteomes" id="UP001178148"/>
    </source>
</evidence>
<keyword evidence="2" id="KW-1185">Reference proteome</keyword>
<gene>
    <name evidence="1" type="ORF">QS748_00065</name>
</gene>
<dbReference type="AlphaFoldDB" id="A0AA90NJ89"/>
<evidence type="ECO:0000313" key="1">
    <source>
        <dbReference type="EMBL" id="MDP0587678.1"/>
    </source>
</evidence>